<dbReference type="GO" id="GO:0016740">
    <property type="term" value="F:transferase activity"/>
    <property type="evidence" value="ECO:0007669"/>
    <property type="project" value="UniProtKB-KW"/>
</dbReference>
<dbReference type="RefSeq" id="WP_107395854.1">
    <property type="nucleotide sequence ID" value="NZ_PHHF01000076.1"/>
</dbReference>
<dbReference type="PANTHER" id="PTHR36451:SF1">
    <property type="entry name" value="OMEGA-HYDROXY-BETA-DIHYDROMENAQUINONE-9 SULFOTRANSFERASE STF3"/>
    <property type="match status" value="1"/>
</dbReference>
<dbReference type="Pfam" id="PF13469">
    <property type="entry name" value="Sulfotransfer_3"/>
    <property type="match status" value="1"/>
</dbReference>
<name>A0A2T4HN79_9SPHN</name>
<sequence>MPFHPDALIAAACEQTGLDDFGGDGFREGLEILCQSLSSEAQLNPFGQMALPGAIHSALSNRLQIVDWAKRHPDVSDERIEAPIVVAGLFRAGTTFLTYLLEKDPRHRPLLGWEAGASVPPPTPATLHADPRIDAARAASAMVDQINPRIRVVQSEEPDGPTECIAVMNQDFKSLLWEAMANVPAYGEWLAATDHQSAYDYHKRTLQTLQSGGVRGRWSLKSPSHALHLDALTAVYPDARLLIMHRDPVVLCASVCSLITTLTGTFSDADHRRYIADHWTDMLARSVAAIDAFRDANPQCRIVDVRYADLAIDPIATMRRIYAAFDSDLDGPALSAMEAHVASHPKGRFGRHGYDPAEFGLDAEAIAERFRPYVERYDIPLETMRER</sequence>
<dbReference type="PANTHER" id="PTHR36451">
    <property type="entry name" value="PAPS-DEPENDENT SULFOTRANSFERASE STF3"/>
    <property type="match status" value="1"/>
</dbReference>
<dbReference type="InterPro" id="IPR027417">
    <property type="entry name" value="P-loop_NTPase"/>
</dbReference>
<evidence type="ECO:0000313" key="1">
    <source>
        <dbReference type="EMBL" id="PTD17272.1"/>
    </source>
</evidence>
<accession>A0A2T4HN79</accession>
<keyword evidence="1" id="KW-0808">Transferase</keyword>
<dbReference type="EMBL" id="PHHF01000076">
    <property type="protein sequence ID" value="PTD17272.1"/>
    <property type="molecule type" value="Genomic_DNA"/>
</dbReference>
<protein>
    <submittedName>
        <fullName evidence="1">Sulfotransferase family protein</fullName>
    </submittedName>
</protein>
<comment type="caution">
    <text evidence="1">The sequence shown here is derived from an EMBL/GenBank/DDBJ whole genome shotgun (WGS) entry which is preliminary data.</text>
</comment>
<dbReference type="InterPro" id="IPR052736">
    <property type="entry name" value="Stf3_sulfotransferase"/>
</dbReference>
<dbReference type="Gene3D" id="3.40.50.300">
    <property type="entry name" value="P-loop containing nucleotide triphosphate hydrolases"/>
    <property type="match status" value="1"/>
</dbReference>
<dbReference type="SUPFAM" id="SSF52540">
    <property type="entry name" value="P-loop containing nucleoside triphosphate hydrolases"/>
    <property type="match status" value="1"/>
</dbReference>
<dbReference type="Proteomes" id="UP000241206">
    <property type="component" value="Unassembled WGS sequence"/>
</dbReference>
<dbReference type="AlphaFoldDB" id="A0A2T4HN79"/>
<proteinExistence type="predicted"/>
<gene>
    <name evidence="1" type="ORF">CV103_19485</name>
</gene>
<organism evidence="1 2">
    <name type="scientific">Edaphosphingomonas fennica</name>
    <dbReference type="NCBI Taxonomy" id="114404"/>
    <lineage>
        <taxon>Bacteria</taxon>
        <taxon>Pseudomonadati</taxon>
        <taxon>Pseudomonadota</taxon>
        <taxon>Alphaproteobacteria</taxon>
        <taxon>Sphingomonadales</taxon>
        <taxon>Rhizorhabdaceae</taxon>
        <taxon>Edaphosphingomonas</taxon>
    </lineage>
</organism>
<reference evidence="1 2" key="1">
    <citation type="submission" date="2017-11" db="EMBL/GenBank/DDBJ databases">
        <title>Sphingomonas oleivorans sp. nov., isolated from oil-contaminated soil.</title>
        <authorList>
            <person name="Wang L."/>
            <person name="Chen L."/>
        </authorList>
    </citation>
    <scope>NUCLEOTIDE SEQUENCE [LARGE SCALE GENOMIC DNA]</scope>
    <source>
        <strain evidence="1 2">K101</strain>
    </source>
</reference>
<keyword evidence="2" id="KW-1185">Reference proteome</keyword>
<evidence type="ECO:0000313" key="2">
    <source>
        <dbReference type="Proteomes" id="UP000241206"/>
    </source>
</evidence>